<name>A0A1X9MCU5_9BACI</name>
<feature type="chain" id="PRO_5039224216" evidence="1">
    <location>
        <begin position="20"/>
        <end position="368"/>
    </location>
</feature>
<protein>
    <submittedName>
        <fullName evidence="2">Uncharacterized protein</fullName>
    </submittedName>
</protein>
<feature type="signal peptide" evidence="1">
    <location>
        <begin position="1"/>
        <end position="19"/>
    </location>
</feature>
<keyword evidence="3" id="KW-1185">Reference proteome</keyword>
<evidence type="ECO:0000256" key="1">
    <source>
        <dbReference type="SAM" id="SignalP"/>
    </source>
</evidence>
<organism evidence="2 3">
    <name type="scientific">Halalkalibacter krulwichiae</name>
    <dbReference type="NCBI Taxonomy" id="199441"/>
    <lineage>
        <taxon>Bacteria</taxon>
        <taxon>Bacillati</taxon>
        <taxon>Bacillota</taxon>
        <taxon>Bacilli</taxon>
        <taxon>Bacillales</taxon>
        <taxon>Bacillaceae</taxon>
        <taxon>Halalkalibacter</taxon>
    </lineage>
</organism>
<keyword evidence="1" id="KW-0732">Signal</keyword>
<dbReference type="KEGG" id="bkw:BkAM31D_11845"/>
<accession>A0A1X9MCU5</accession>
<dbReference type="RefSeq" id="WP_066151230.1">
    <property type="nucleotide sequence ID" value="NZ_CP020814.1"/>
</dbReference>
<sequence precursor="true">MKKKVLLLLLMSIILSVHPQIGQARGEGEQASLIVKSSSRSLHQTVLNIKSPKVVQALLQAYPQREVQEIPGTTNYILVEDNGLLRILAVDLTGNLYDVQQKVLLHLDSNTEKKIISYFERLHLYHFGQPVNWEEVDDIIPRYTTFTVIDLETGLRFKAQRRAGNKHADVQPLTKTDTAIMKEIYGGKWSWKRRAVVIQHKGYKLAGSMHGMPHGGGALANGFPGHFCIHFKDSVTHSTRSLDLSHQLMVHKAAGDLSSYVNELEAQEVVEALFIAINQHDLDLLNIVDPTISKQAKYLIDHVESIRFIKKNNPPTIQGDLVFELPLRFKIKQKGRKEVDSHYTFLLRRESPTDPWRFHELDEEKMIK</sequence>
<dbReference type="AlphaFoldDB" id="A0A1X9MCU5"/>
<dbReference type="EMBL" id="CP020814">
    <property type="protein sequence ID" value="ARK30464.1"/>
    <property type="molecule type" value="Genomic_DNA"/>
</dbReference>
<proteinExistence type="predicted"/>
<evidence type="ECO:0000313" key="3">
    <source>
        <dbReference type="Proteomes" id="UP000193006"/>
    </source>
</evidence>
<gene>
    <name evidence="2" type="ORF">BkAM31D_11845</name>
</gene>
<reference evidence="2 3" key="1">
    <citation type="submission" date="2017-04" db="EMBL/GenBank/DDBJ databases">
        <title>Bacillus krulwichiae AM31D Genome sequencing and assembly.</title>
        <authorList>
            <person name="Krulwich T.A."/>
            <person name="Anastor L."/>
            <person name="Ehrlich R."/>
            <person name="Ehrlich G.D."/>
            <person name="Janto B."/>
        </authorList>
    </citation>
    <scope>NUCLEOTIDE SEQUENCE [LARGE SCALE GENOMIC DNA]</scope>
    <source>
        <strain evidence="2 3">AM31D</strain>
    </source>
</reference>
<dbReference type="Proteomes" id="UP000193006">
    <property type="component" value="Chromosome"/>
</dbReference>
<dbReference type="STRING" id="199441.BkAM31D_11845"/>
<evidence type="ECO:0000313" key="2">
    <source>
        <dbReference type="EMBL" id="ARK30464.1"/>
    </source>
</evidence>